<evidence type="ECO:0000313" key="2">
    <source>
        <dbReference type="EMBL" id="KIC71126.1"/>
    </source>
</evidence>
<keyword evidence="1" id="KW-0175">Coiled coil</keyword>
<organism evidence="2 3">
    <name type="scientific">Candidatus Protochlamydia amoebophila</name>
    <dbReference type="NCBI Taxonomy" id="362787"/>
    <lineage>
        <taxon>Bacteria</taxon>
        <taxon>Pseudomonadati</taxon>
        <taxon>Chlamydiota</taxon>
        <taxon>Chlamydiia</taxon>
        <taxon>Parachlamydiales</taxon>
        <taxon>Parachlamydiaceae</taxon>
        <taxon>Candidatus Protochlamydia</taxon>
    </lineage>
</organism>
<gene>
    <name evidence="2" type="ORF">DB44_ER00550</name>
</gene>
<accession>A0A0C1JKN9</accession>
<sequence>MSIHSSPLSPSMCSFDYPLANPVRKIVTNSRLVGVQKKVSKLTKRPTQPESISTIQIMQNLIKEHEARVQEHEARVQEHEARMQKLMDDHEQFLRDFRPPPRKVKESLNTNAELDQQAVVEKETDNISSFTNSIIQENIAKPSWWETALKIIHTLISDLFSFVRLK</sequence>
<dbReference type="EMBL" id="JSAN01000115">
    <property type="protein sequence ID" value="KIC71126.1"/>
    <property type="molecule type" value="Genomic_DNA"/>
</dbReference>
<dbReference type="RefSeq" id="WP_039360009.1">
    <property type="nucleotide sequence ID" value="NZ_JSAN01000115.1"/>
</dbReference>
<dbReference type="AlphaFoldDB" id="A0A0C1JKN9"/>
<dbReference type="PATRIC" id="fig|362787.3.peg.1731"/>
<reference evidence="2 3" key="1">
    <citation type="journal article" date="2014" name="Mol. Biol. Evol.">
        <title>Massive expansion of Ubiquitination-related gene families within the Chlamydiae.</title>
        <authorList>
            <person name="Domman D."/>
            <person name="Collingro A."/>
            <person name="Lagkouvardos I."/>
            <person name="Gehre L."/>
            <person name="Weinmaier T."/>
            <person name="Rattei T."/>
            <person name="Subtil A."/>
            <person name="Horn M."/>
        </authorList>
    </citation>
    <scope>NUCLEOTIDE SEQUENCE [LARGE SCALE GENOMIC DNA]</scope>
    <source>
        <strain evidence="2 3">EI2</strain>
    </source>
</reference>
<evidence type="ECO:0000256" key="1">
    <source>
        <dbReference type="SAM" id="Coils"/>
    </source>
</evidence>
<feature type="coiled-coil region" evidence="1">
    <location>
        <begin position="55"/>
        <end position="96"/>
    </location>
</feature>
<evidence type="ECO:0000313" key="3">
    <source>
        <dbReference type="Proteomes" id="UP000031465"/>
    </source>
</evidence>
<comment type="caution">
    <text evidence="2">The sequence shown here is derived from an EMBL/GenBank/DDBJ whole genome shotgun (WGS) entry which is preliminary data.</text>
</comment>
<protein>
    <submittedName>
        <fullName evidence="2">Uncharacterized protein</fullName>
    </submittedName>
</protein>
<dbReference type="Proteomes" id="UP000031465">
    <property type="component" value="Unassembled WGS sequence"/>
</dbReference>
<proteinExistence type="predicted"/>
<name>A0A0C1JKN9_9BACT</name>